<dbReference type="Pfam" id="PF02661">
    <property type="entry name" value="Fic"/>
    <property type="match status" value="1"/>
</dbReference>
<evidence type="ECO:0000256" key="2">
    <source>
        <dbReference type="PIRSR" id="PIRSR640198-1"/>
    </source>
</evidence>
<name>A0A933SFA9_UNCEI</name>
<dbReference type="SUPFAM" id="SSF140931">
    <property type="entry name" value="Fic-like"/>
    <property type="match status" value="1"/>
</dbReference>
<dbReference type="InterPro" id="IPR036597">
    <property type="entry name" value="Fido-like_dom_sf"/>
</dbReference>
<evidence type="ECO:0000259" key="4">
    <source>
        <dbReference type="PROSITE" id="PS51459"/>
    </source>
</evidence>
<sequence length="372" mass="41771">MSQPVWDRDLPCNQLPKLSPTMGLETAVVLKQCIPARAALAELKQAAALLPNPAMLINTLPLLEAQASSEIENIVTTADELFRHMNGEAGANAATRKALRYRQALLEGHQSLAHRPLTTATAEAVCSKIKGVDMQVRRVPGTKLANSSNGEVIYTPPEGEDVLRDLLTNWESFLHAEGPLDPLVRMAAAHYQFESIHPFTDGNGRTGRVLNTLFLVEQELLPLPILYLSRYIIATKPEYYRLLLAVTTDGAWEDWLLYMLKGIEDTARWTGAKIAAVRALSEQTVEYVRSTLPKVYTRELVDLLFEQPYCRISNIVDRQIAVRQTAARYLRDLVRVGVLQERKVGREVLFVNPRLLDLLTKENNEFDPLHRA</sequence>
<proteinExistence type="predicted"/>
<keyword evidence="1" id="KW-0067">ATP-binding</keyword>
<feature type="binding site" evidence="3">
    <location>
        <begin position="201"/>
        <end position="208"/>
    </location>
    <ligand>
        <name>ATP</name>
        <dbReference type="ChEBI" id="CHEBI:30616"/>
    </ligand>
</feature>
<dbReference type="InterPro" id="IPR040198">
    <property type="entry name" value="Fido_containing"/>
</dbReference>
<evidence type="ECO:0000256" key="1">
    <source>
        <dbReference type="PIRSR" id="PIRSR038925-1"/>
    </source>
</evidence>
<gene>
    <name evidence="5" type="ORF">HZA61_16395</name>
</gene>
<accession>A0A933SFA9</accession>
<dbReference type="InterPro" id="IPR025758">
    <property type="entry name" value="Fic/DOC_N"/>
</dbReference>
<keyword evidence="1" id="KW-0547">Nucleotide-binding</keyword>
<reference evidence="5" key="1">
    <citation type="submission" date="2020-07" db="EMBL/GenBank/DDBJ databases">
        <title>Huge and variable diversity of episymbiotic CPR bacteria and DPANN archaea in groundwater ecosystems.</title>
        <authorList>
            <person name="He C.Y."/>
            <person name="Keren R."/>
            <person name="Whittaker M."/>
            <person name="Farag I.F."/>
            <person name="Doudna J."/>
            <person name="Cate J.H.D."/>
            <person name="Banfield J.F."/>
        </authorList>
    </citation>
    <scope>NUCLEOTIDE SEQUENCE</scope>
    <source>
        <strain evidence="5">NC_groundwater_1813_Pr3_B-0.1um_71_17</strain>
    </source>
</reference>
<dbReference type="PIRSF" id="PIRSF038925">
    <property type="entry name" value="AMP-prot_trans"/>
    <property type="match status" value="1"/>
</dbReference>
<dbReference type="InterPro" id="IPR026287">
    <property type="entry name" value="SoFic-like"/>
</dbReference>
<dbReference type="InterPro" id="IPR048770">
    <property type="entry name" value="SoFic-like_C"/>
</dbReference>
<feature type="binding site" evidence="1">
    <location>
        <begin position="202"/>
        <end position="208"/>
    </location>
    <ligand>
        <name>ATP</name>
        <dbReference type="ChEBI" id="CHEBI:30616"/>
    </ligand>
</feature>
<dbReference type="Pfam" id="PF21248">
    <property type="entry name" value="SoFic-like_C"/>
    <property type="match status" value="1"/>
</dbReference>
<dbReference type="AlphaFoldDB" id="A0A933SFA9"/>
<feature type="binding site" evidence="1">
    <location>
        <position position="72"/>
    </location>
    <ligand>
        <name>ATP</name>
        <dbReference type="ChEBI" id="CHEBI:30616"/>
    </ligand>
</feature>
<feature type="binding site" evidence="1">
    <location>
        <position position="239"/>
    </location>
    <ligand>
        <name>ATP</name>
        <dbReference type="ChEBI" id="CHEBI:30616"/>
    </ligand>
</feature>
<dbReference type="EMBL" id="JACRIW010000117">
    <property type="protein sequence ID" value="MBI5171067.1"/>
    <property type="molecule type" value="Genomic_DNA"/>
</dbReference>
<dbReference type="PROSITE" id="PS51459">
    <property type="entry name" value="FIDO"/>
    <property type="match status" value="1"/>
</dbReference>
<dbReference type="PANTHER" id="PTHR13504:SF35">
    <property type="entry name" value="PROTEIN ADENYLYLTRANSFERASE SOFIC"/>
    <property type="match status" value="1"/>
</dbReference>
<comment type="caution">
    <text evidence="5">The sequence shown here is derived from an EMBL/GenBank/DDBJ whole genome shotgun (WGS) entry which is preliminary data.</text>
</comment>
<feature type="domain" description="Fido" evidence="4">
    <location>
        <begin position="105"/>
        <end position="261"/>
    </location>
</feature>
<feature type="active site" evidence="2">
    <location>
        <position position="197"/>
    </location>
</feature>
<evidence type="ECO:0000313" key="6">
    <source>
        <dbReference type="Proteomes" id="UP000696931"/>
    </source>
</evidence>
<dbReference type="PANTHER" id="PTHR13504">
    <property type="entry name" value="FIDO DOMAIN-CONTAINING PROTEIN DDB_G0283145"/>
    <property type="match status" value="1"/>
</dbReference>
<protein>
    <submittedName>
        <fullName evidence="5">Fic family protein</fullName>
    </submittedName>
</protein>
<evidence type="ECO:0000256" key="3">
    <source>
        <dbReference type="PIRSR" id="PIRSR640198-2"/>
    </source>
</evidence>
<evidence type="ECO:0000313" key="5">
    <source>
        <dbReference type="EMBL" id="MBI5171067.1"/>
    </source>
</evidence>
<organism evidence="5 6">
    <name type="scientific">Eiseniibacteriota bacterium</name>
    <dbReference type="NCBI Taxonomy" id="2212470"/>
    <lineage>
        <taxon>Bacteria</taxon>
        <taxon>Candidatus Eiseniibacteriota</taxon>
    </lineage>
</organism>
<dbReference type="InterPro" id="IPR003812">
    <property type="entry name" value="Fido"/>
</dbReference>
<dbReference type="Proteomes" id="UP000696931">
    <property type="component" value="Unassembled WGS sequence"/>
</dbReference>
<dbReference type="GO" id="GO:0005524">
    <property type="term" value="F:ATP binding"/>
    <property type="evidence" value="ECO:0007669"/>
    <property type="project" value="UniProtKB-KW"/>
</dbReference>
<dbReference type="Gene3D" id="1.10.3290.10">
    <property type="entry name" value="Fido-like domain"/>
    <property type="match status" value="1"/>
</dbReference>
<dbReference type="Pfam" id="PF13784">
    <property type="entry name" value="Fic_N"/>
    <property type="match status" value="1"/>
</dbReference>
<dbReference type="NCBIfam" id="NF046030">
    <property type="entry name" value="ProtAdlyltaseSoFic"/>
    <property type="match status" value="1"/>
</dbReference>
<feature type="binding site" evidence="1">
    <location>
        <position position="197"/>
    </location>
    <ligand>
        <name>ATP</name>
        <dbReference type="ChEBI" id="CHEBI:30616"/>
    </ligand>
</feature>